<dbReference type="GO" id="GO:0019878">
    <property type="term" value="P:lysine biosynthetic process via aminoadipic acid"/>
    <property type="evidence" value="ECO:0007669"/>
    <property type="project" value="TreeGrafter"/>
</dbReference>
<dbReference type="InterPro" id="IPR050559">
    <property type="entry name" value="P-Pant_transferase_sf"/>
</dbReference>
<evidence type="ECO:0000256" key="7">
    <source>
        <dbReference type="ARBA" id="ARBA00048641"/>
    </source>
</evidence>
<reference evidence="11" key="2">
    <citation type="submission" date="2015-06" db="UniProtKB">
        <authorList>
            <consortium name="EnsemblMetazoa"/>
        </authorList>
    </citation>
    <scope>IDENTIFICATION</scope>
</reference>
<protein>
    <recommendedName>
        <fullName evidence="3">L-aminoadipate-semialdehyde dehydrogenase-phosphopantetheinyl transferase</fullName>
        <ecNumber evidence="2">2.7.8.7</ecNumber>
    </recommendedName>
    <alternativeName>
        <fullName evidence="5">4'-phosphopantetheinyl transferase</fullName>
    </alternativeName>
    <alternativeName>
        <fullName evidence="6">Alpha-aminoadipic semialdehyde dehydrogenase-phosphopantetheinyl transferase</fullName>
    </alternativeName>
</protein>
<dbReference type="EnsemblMetazoa" id="tetur04g06660.1">
    <property type="protein sequence ID" value="tetur04g06660.1"/>
    <property type="gene ID" value="tetur04g06660"/>
</dbReference>
<dbReference type="PANTHER" id="PTHR12215:SF10">
    <property type="entry name" value="L-AMINOADIPATE-SEMIALDEHYDE DEHYDROGENASE-PHOSPHOPANTETHEINYL TRANSFERASE"/>
    <property type="match status" value="1"/>
</dbReference>
<keyword evidence="4" id="KW-0808">Transferase</keyword>
<dbReference type="PANTHER" id="PTHR12215">
    <property type="entry name" value="PHOSPHOPANTETHEINE TRANSFERASE"/>
    <property type="match status" value="1"/>
</dbReference>
<dbReference type="EC" id="2.7.8.7" evidence="2"/>
<dbReference type="EMBL" id="CAEY01001369">
    <property type="status" value="NOT_ANNOTATED_CDS"/>
    <property type="molecule type" value="Genomic_DNA"/>
</dbReference>
<dbReference type="InterPro" id="IPR055066">
    <property type="entry name" value="AASDHPPT_N"/>
</dbReference>
<dbReference type="GO" id="GO:0000287">
    <property type="term" value="F:magnesium ion binding"/>
    <property type="evidence" value="ECO:0007669"/>
    <property type="project" value="InterPro"/>
</dbReference>
<feature type="domain" description="4'-phosphopantetheinyl transferase" evidence="9">
    <location>
        <begin position="128"/>
        <end position="247"/>
    </location>
</feature>
<dbReference type="HOGENOM" id="CLU_057011_3_0_1"/>
<evidence type="ECO:0000259" key="10">
    <source>
        <dbReference type="Pfam" id="PF22624"/>
    </source>
</evidence>
<keyword evidence="12" id="KW-1185">Reference proteome</keyword>
<evidence type="ECO:0000256" key="5">
    <source>
        <dbReference type="ARBA" id="ARBA00030484"/>
    </source>
</evidence>
<name>T1K2X7_TETUR</name>
<dbReference type="InterPro" id="IPR008278">
    <property type="entry name" value="4-PPantetheinyl_Trfase_dom"/>
</dbReference>
<dbReference type="Pfam" id="PF22624">
    <property type="entry name" value="AASDHPPT_N"/>
    <property type="match status" value="1"/>
</dbReference>
<evidence type="ECO:0000256" key="1">
    <source>
        <dbReference type="ARBA" id="ARBA00006195"/>
    </source>
</evidence>
<comment type="similarity">
    <text evidence="1">Belongs to the P-Pant transferase superfamily. AcpS family.</text>
</comment>
<comment type="catalytic activity">
    <reaction evidence="8">
        <text>apo-[ACP] + acetyl-CoA = acetyl-[ACP] + adenosine 3',5'-bisphosphate + H(+)</text>
        <dbReference type="Rhea" id="RHEA:46564"/>
        <dbReference type="Rhea" id="RHEA-COMP:9621"/>
        <dbReference type="Rhea" id="RHEA-COMP:9690"/>
        <dbReference type="ChEBI" id="CHEBI:15378"/>
        <dbReference type="ChEBI" id="CHEBI:29999"/>
        <dbReference type="ChEBI" id="CHEBI:57288"/>
        <dbReference type="ChEBI" id="CHEBI:58343"/>
        <dbReference type="ChEBI" id="CHEBI:78446"/>
    </reaction>
    <physiologicalReaction direction="left-to-right" evidence="8">
        <dbReference type="Rhea" id="RHEA:46565"/>
    </physiologicalReaction>
</comment>
<evidence type="ECO:0000256" key="3">
    <source>
        <dbReference type="ARBA" id="ARBA00016301"/>
    </source>
</evidence>
<evidence type="ECO:0000313" key="12">
    <source>
        <dbReference type="Proteomes" id="UP000015104"/>
    </source>
</evidence>
<dbReference type="GO" id="GO:0008897">
    <property type="term" value="F:holo-[acyl-carrier-protein] synthase activity"/>
    <property type="evidence" value="ECO:0007669"/>
    <property type="project" value="UniProtKB-EC"/>
</dbReference>
<dbReference type="InterPro" id="IPR037143">
    <property type="entry name" value="4-PPantetheinyl_Trfase_dom_sf"/>
</dbReference>
<evidence type="ECO:0000256" key="6">
    <source>
        <dbReference type="ARBA" id="ARBA00033443"/>
    </source>
</evidence>
<evidence type="ECO:0000256" key="8">
    <source>
        <dbReference type="ARBA" id="ARBA00048794"/>
    </source>
</evidence>
<evidence type="ECO:0000256" key="2">
    <source>
        <dbReference type="ARBA" id="ARBA00013172"/>
    </source>
</evidence>
<dbReference type="Gene3D" id="3.90.470.20">
    <property type="entry name" value="4'-phosphopantetheinyl transferase domain"/>
    <property type="match status" value="2"/>
</dbReference>
<evidence type="ECO:0000256" key="4">
    <source>
        <dbReference type="ARBA" id="ARBA00022679"/>
    </source>
</evidence>
<evidence type="ECO:0000259" key="9">
    <source>
        <dbReference type="Pfam" id="PF01648"/>
    </source>
</evidence>
<evidence type="ECO:0000313" key="11">
    <source>
        <dbReference type="EnsemblMetazoa" id="tetur04g06660.1"/>
    </source>
</evidence>
<organism evidence="11 12">
    <name type="scientific">Tetranychus urticae</name>
    <name type="common">Two-spotted spider mite</name>
    <dbReference type="NCBI Taxonomy" id="32264"/>
    <lineage>
        <taxon>Eukaryota</taxon>
        <taxon>Metazoa</taxon>
        <taxon>Ecdysozoa</taxon>
        <taxon>Arthropoda</taxon>
        <taxon>Chelicerata</taxon>
        <taxon>Arachnida</taxon>
        <taxon>Acari</taxon>
        <taxon>Acariformes</taxon>
        <taxon>Trombidiformes</taxon>
        <taxon>Prostigmata</taxon>
        <taxon>Eleutherengona</taxon>
        <taxon>Raphignathae</taxon>
        <taxon>Tetranychoidea</taxon>
        <taxon>Tetranychidae</taxon>
        <taxon>Tetranychus</taxon>
    </lineage>
</organism>
<comment type="catalytic activity">
    <reaction evidence="7">
        <text>apo-[ACP] + CoA = holo-[ACP] + adenosine 3',5'-bisphosphate + H(+)</text>
        <dbReference type="Rhea" id="RHEA:12068"/>
        <dbReference type="Rhea" id="RHEA-COMP:9685"/>
        <dbReference type="Rhea" id="RHEA-COMP:9690"/>
        <dbReference type="ChEBI" id="CHEBI:15378"/>
        <dbReference type="ChEBI" id="CHEBI:29999"/>
        <dbReference type="ChEBI" id="CHEBI:57287"/>
        <dbReference type="ChEBI" id="CHEBI:58343"/>
        <dbReference type="ChEBI" id="CHEBI:64479"/>
        <dbReference type="EC" id="2.7.8.7"/>
    </reaction>
    <physiologicalReaction direction="left-to-right" evidence="7">
        <dbReference type="Rhea" id="RHEA:12069"/>
    </physiologicalReaction>
</comment>
<accession>T1K2X7</accession>
<dbReference type="AlphaFoldDB" id="T1K2X7"/>
<dbReference type="eggNOG" id="KOG0945">
    <property type="taxonomic scope" value="Eukaryota"/>
</dbReference>
<dbReference type="FunFam" id="3.90.470.20:FF:000003">
    <property type="entry name" value="L-aminoadipate-semialdehyde dehydrogenase-phosphopantetheinyl transferase"/>
    <property type="match status" value="1"/>
</dbReference>
<dbReference type="SUPFAM" id="SSF56214">
    <property type="entry name" value="4'-phosphopantetheinyl transferase"/>
    <property type="match status" value="2"/>
</dbReference>
<dbReference type="Proteomes" id="UP000015104">
    <property type="component" value="Unassembled WGS sequence"/>
</dbReference>
<proteinExistence type="inferred from homology"/>
<dbReference type="GO" id="GO:0005829">
    <property type="term" value="C:cytosol"/>
    <property type="evidence" value="ECO:0007669"/>
    <property type="project" value="TreeGrafter"/>
</dbReference>
<dbReference type="STRING" id="32264.T1K2X7"/>
<dbReference type="Pfam" id="PF01648">
    <property type="entry name" value="ACPS"/>
    <property type="match status" value="1"/>
</dbReference>
<reference evidence="12" key="1">
    <citation type="submission" date="2011-08" db="EMBL/GenBank/DDBJ databases">
        <authorList>
            <person name="Rombauts S."/>
        </authorList>
    </citation>
    <scope>NUCLEOTIDE SEQUENCE</scope>
    <source>
        <strain evidence="12">London</strain>
    </source>
</reference>
<sequence length="299" mass="35064">MITADFCCCSDLLLIMQRNGLRWIFNCRRWSPSRDDLLAALSCIQEEERDRIFKFYYKKDVKHALIGRLMLRKCVSDCLNINNDQILFTRTDKGKPVLAGQQTETSFDYNISHDGDYCVLAADWISKVGVDISRVKESKEKSTNEYFKTMERIFSHHEWLYIKDTPTLDQSPLHRFHRLWALKESFVKAEAIGIGYELRRIRFECPTECLQINKVNKDTLVYLDDKLSTDWLFEESVVDDKHVIAVALSGDQSILQSKRNENNYFKLLKFEDLITSSIAMDVSECLWNSFDLKEEGRYD</sequence>
<feature type="domain" description="4'-phosphopantetheinyl transferase N-terminal" evidence="10">
    <location>
        <begin position="29"/>
        <end position="123"/>
    </location>
</feature>